<dbReference type="EMBL" id="CAJNJA010010688">
    <property type="protein sequence ID" value="CAE7261009.1"/>
    <property type="molecule type" value="Genomic_DNA"/>
</dbReference>
<name>A0A812MQN5_9DINO</name>
<gene>
    <name evidence="2" type="ORF">SNEC2469_LOCUS5960</name>
</gene>
<feature type="compositionally biased region" description="Basic and acidic residues" evidence="1">
    <location>
        <begin position="119"/>
        <end position="137"/>
    </location>
</feature>
<feature type="non-terminal residue" evidence="2">
    <location>
        <position position="1"/>
    </location>
</feature>
<feature type="compositionally biased region" description="Gly residues" evidence="1">
    <location>
        <begin position="93"/>
        <end position="108"/>
    </location>
</feature>
<dbReference type="Proteomes" id="UP000601435">
    <property type="component" value="Unassembled WGS sequence"/>
</dbReference>
<reference evidence="2" key="1">
    <citation type="submission" date="2021-02" db="EMBL/GenBank/DDBJ databases">
        <authorList>
            <person name="Dougan E. K."/>
            <person name="Rhodes N."/>
            <person name="Thang M."/>
            <person name="Chan C."/>
        </authorList>
    </citation>
    <scope>NUCLEOTIDE SEQUENCE</scope>
</reference>
<dbReference type="OrthoDB" id="445014at2759"/>
<comment type="caution">
    <text evidence="2">The sequence shown here is derived from an EMBL/GenBank/DDBJ whole genome shotgun (WGS) entry which is preliminary data.</text>
</comment>
<evidence type="ECO:0000313" key="3">
    <source>
        <dbReference type="Proteomes" id="UP000601435"/>
    </source>
</evidence>
<evidence type="ECO:0000313" key="2">
    <source>
        <dbReference type="EMBL" id="CAE7261009.1"/>
    </source>
</evidence>
<feature type="region of interest" description="Disordered" evidence="1">
    <location>
        <begin position="19"/>
        <end position="142"/>
    </location>
</feature>
<organism evidence="2 3">
    <name type="scientific">Symbiodinium necroappetens</name>
    <dbReference type="NCBI Taxonomy" id="1628268"/>
    <lineage>
        <taxon>Eukaryota</taxon>
        <taxon>Sar</taxon>
        <taxon>Alveolata</taxon>
        <taxon>Dinophyceae</taxon>
        <taxon>Suessiales</taxon>
        <taxon>Symbiodiniaceae</taxon>
        <taxon>Symbiodinium</taxon>
    </lineage>
</organism>
<feature type="compositionally biased region" description="Low complexity" evidence="1">
    <location>
        <begin position="37"/>
        <end position="46"/>
    </location>
</feature>
<dbReference type="AlphaFoldDB" id="A0A812MQN5"/>
<proteinExistence type="predicted"/>
<feature type="compositionally biased region" description="Basic and acidic residues" evidence="1">
    <location>
        <begin position="19"/>
        <end position="34"/>
    </location>
</feature>
<evidence type="ECO:0000256" key="1">
    <source>
        <dbReference type="SAM" id="MobiDB-lite"/>
    </source>
</evidence>
<feature type="compositionally biased region" description="Low complexity" evidence="1">
    <location>
        <begin position="65"/>
        <end position="77"/>
    </location>
</feature>
<protein>
    <submittedName>
        <fullName evidence="2">Uncharacterized protein</fullName>
    </submittedName>
</protein>
<sequence length="273" mass="28167">MAASRASIKRAVLAARLLRKTEESADPKNPEDSKPVGVAAGAAGAEGFRGGSVASKIRIQKQLTRRSSSGGLSPSKSRSFDDEGEAPDPGHPGPGGAGSAGGAGGAGLAGSRAGQDIGGHLRLEDLDDAAHRNKSQEAHAAPVFGGLAALKVKHRLQALHQEAKKKQPALPSIGPANFSVTNASAADKIPEVPVTAPSQNQSANSMAALVSAARTTLPKFSGAAEEEAEIKALLGEVDKDLLDVLKEVSRALTWLFNDSDTDFDNQLTYKQLK</sequence>
<accession>A0A812MQN5</accession>
<keyword evidence="3" id="KW-1185">Reference proteome</keyword>